<name>A0A9Q1QHU5_9CARY</name>
<organism evidence="1 2">
    <name type="scientific">Carnegiea gigantea</name>
    <dbReference type="NCBI Taxonomy" id="171969"/>
    <lineage>
        <taxon>Eukaryota</taxon>
        <taxon>Viridiplantae</taxon>
        <taxon>Streptophyta</taxon>
        <taxon>Embryophyta</taxon>
        <taxon>Tracheophyta</taxon>
        <taxon>Spermatophyta</taxon>
        <taxon>Magnoliopsida</taxon>
        <taxon>eudicotyledons</taxon>
        <taxon>Gunneridae</taxon>
        <taxon>Pentapetalae</taxon>
        <taxon>Caryophyllales</taxon>
        <taxon>Cactineae</taxon>
        <taxon>Cactaceae</taxon>
        <taxon>Cactoideae</taxon>
        <taxon>Echinocereeae</taxon>
        <taxon>Carnegiea</taxon>
    </lineage>
</organism>
<sequence length="156" mass="18004">MNWCKYRDTDFTFYHGCIKARIQKNRIYGIQNSQGIKIKGFDQVGKATEPEDIEHLFFKCEYSATVLKIVNDKYQCKIPESGTWTWLARRKMGKLKKKGLCLISTTLVYAMWNERNAGVHGGAVRTATQIAIETILTITSRLKCIAKENEQMKFLQ</sequence>
<dbReference type="AlphaFoldDB" id="A0A9Q1QHU5"/>
<reference evidence="1" key="1">
    <citation type="submission" date="2022-04" db="EMBL/GenBank/DDBJ databases">
        <title>Carnegiea gigantea Genome sequencing and assembly v2.</title>
        <authorList>
            <person name="Copetti D."/>
            <person name="Sanderson M.J."/>
            <person name="Burquez A."/>
            <person name="Wojciechowski M.F."/>
        </authorList>
    </citation>
    <scope>NUCLEOTIDE SEQUENCE</scope>
    <source>
        <strain evidence="1">SGP5-SGP5p</strain>
        <tissue evidence="1">Aerial part</tissue>
    </source>
</reference>
<dbReference type="OrthoDB" id="1938430at2759"/>
<keyword evidence="2" id="KW-1185">Reference proteome</keyword>
<dbReference type="Proteomes" id="UP001153076">
    <property type="component" value="Unassembled WGS sequence"/>
</dbReference>
<evidence type="ECO:0000313" key="2">
    <source>
        <dbReference type="Proteomes" id="UP001153076"/>
    </source>
</evidence>
<accession>A0A9Q1QHU5</accession>
<proteinExistence type="predicted"/>
<gene>
    <name evidence="1" type="ORF">Cgig2_018605</name>
</gene>
<evidence type="ECO:0000313" key="1">
    <source>
        <dbReference type="EMBL" id="KAJ8442349.1"/>
    </source>
</evidence>
<comment type="caution">
    <text evidence="1">The sequence shown here is derived from an EMBL/GenBank/DDBJ whole genome shotgun (WGS) entry which is preliminary data.</text>
</comment>
<dbReference type="EMBL" id="JAKOGI010000142">
    <property type="protein sequence ID" value="KAJ8442349.1"/>
    <property type="molecule type" value="Genomic_DNA"/>
</dbReference>
<protein>
    <submittedName>
        <fullName evidence="1">Uncharacterized protein</fullName>
    </submittedName>
</protein>